<protein>
    <submittedName>
        <fullName evidence="2">Erythromycin esterase family protein</fullName>
    </submittedName>
</protein>
<evidence type="ECO:0000313" key="2">
    <source>
        <dbReference type="EMBL" id="MBE9376179.1"/>
    </source>
</evidence>
<organism evidence="2 3">
    <name type="scientific">Saccharopolyspora montiporae</name>
    <dbReference type="NCBI Taxonomy" id="2781240"/>
    <lineage>
        <taxon>Bacteria</taxon>
        <taxon>Bacillati</taxon>
        <taxon>Actinomycetota</taxon>
        <taxon>Actinomycetes</taxon>
        <taxon>Pseudonocardiales</taxon>
        <taxon>Pseudonocardiaceae</taxon>
        <taxon>Saccharopolyspora</taxon>
    </lineage>
</organism>
<dbReference type="PANTHER" id="PTHR31299">
    <property type="entry name" value="ESTERASE, PUTATIVE (AFU_ORTHOLOGUE AFUA_1G05850)-RELATED"/>
    <property type="match status" value="1"/>
</dbReference>
<dbReference type="PANTHER" id="PTHR31299:SF0">
    <property type="entry name" value="ESTERASE, PUTATIVE (AFU_ORTHOLOGUE AFUA_1G05850)-RELATED"/>
    <property type="match status" value="1"/>
</dbReference>
<keyword evidence="3" id="KW-1185">Reference proteome</keyword>
<dbReference type="InterPro" id="IPR007815">
    <property type="entry name" value="Emycin_Estase"/>
</dbReference>
<comment type="caution">
    <text evidence="2">The sequence shown here is derived from an EMBL/GenBank/DDBJ whole genome shotgun (WGS) entry which is preliminary data.</text>
</comment>
<dbReference type="Pfam" id="PF05139">
    <property type="entry name" value="Erythro_esteras"/>
    <property type="match status" value="1"/>
</dbReference>
<dbReference type="AlphaFoldDB" id="A0A929G1C7"/>
<sequence length="394" mass="41773">MDTTALAEHATPLHSLDPDADDDSDLDVLREIVGDARVVLVGESAHFTTQFGRLQDRLTRFLVREQGFSAFVLESGLPEGMLVDRWVHGGPGRLPTVARHGITYAMGRCTEMHTQLRWLREHNATAAQPVSFAGMDVPGWCANPGPGVAACLARLDPRPGDQQLLAAAELGAAPGAPAVDAAGTPAAPPGLAARIGQLVDRAEACGDDLARQCARSALRLVEFLDGGLYPGPGRNLRNEVMAENLRMLLDHHQRIVVSAHTMHLQRSPSFDGTATIGMLLADELGEDLVVIGGTHTRGAIPDLDLDATAAERFPRTGTAAPPPQPHTLEAALDTTGHPLQLVDLRRTPPHALAGITATRAQTPQQSLLVHIEPQQAYDAVAHVGTITPAHGAAD</sequence>
<proteinExistence type="predicted"/>
<name>A0A929G1C7_9PSEU</name>
<accession>A0A929G1C7</accession>
<dbReference type="GO" id="GO:0046677">
    <property type="term" value="P:response to antibiotic"/>
    <property type="evidence" value="ECO:0007669"/>
    <property type="project" value="InterPro"/>
</dbReference>
<dbReference type="Gene3D" id="3.30.1870.10">
    <property type="entry name" value="EreA-like, domain 2"/>
    <property type="match status" value="1"/>
</dbReference>
<dbReference type="EMBL" id="JADEYC010000034">
    <property type="protein sequence ID" value="MBE9376179.1"/>
    <property type="molecule type" value="Genomic_DNA"/>
</dbReference>
<dbReference type="Gene3D" id="1.20.1440.30">
    <property type="entry name" value="Biosynthetic Protein domain"/>
    <property type="match status" value="1"/>
</dbReference>
<evidence type="ECO:0000256" key="1">
    <source>
        <dbReference type="SAM" id="MobiDB-lite"/>
    </source>
</evidence>
<reference evidence="2" key="1">
    <citation type="submission" date="2020-10" db="EMBL/GenBank/DDBJ databases">
        <title>Diversity and distribution of actinomycetes associated with coral in the coast of Hainan.</title>
        <authorList>
            <person name="Li F."/>
        </authorList>
    </citation>
    <scope>NUCLEOTIDE SEQUENCE</scope>
    <source>
        <strain evidence="2">HNM0983</strain>
    </source>
</reference>
<dbReference type="Proteomes" id="UP000598360">
    <property type="component" value="Unassembled WGS sequence"/>
</dbReference>
<dbReference type="Gene3D" id="3.40.1660.10">
    <property type="entry name" value="EreA-like (biosynthetic domain)"/>
    <property type="match status" value="1"/>
</dbReference>
<gene>
    <name evidence="2" type="ORF">IQ251_17150</name>
</gene>
<evidence type="ECO:0000313" key="3">
    <source>
        <dbReference type="Proteomes" id="UP000598360"/>
    </source>
</evidence>
<dbReference type="InterPro" id="IPR052036">
    <property type="entry name" value="Hydrolase/PRTase-associated"/>
</dbReference>
<dbReference type="SUPFAM" id="SSF159501">
    <property type="entry name" value="EreA/ChaN-like"/>
    <property type="match status" value="1"/>
</dbReference>
<dbReference type="CDD" id="cd14728">
    <property type="entry name" value="Ere-like"/>
    <property type="match status" value="1"/>
</dbReference>
<dbReference type="RefSeq" id="WP_193929620.1">
    <property type="nucleotide sequence ID" value="NZ_JADEYC010000034.1"/>
</dbReference>
<feature type="region of interest" description="Disordered" evidence="1">
    <location>
        <begin position="1"/>
        <end position="20"/>
    </location>
</feature>